<keyword evidence="8" id="KW-0378">Hydrolase</keyword>
<dbReference type="Gene3D" id="1.10.150.670">
    <property type="entry name" value="Crossover junction endonuclease EME1, DNA-binding domain"/>
    <property type="match status" value="1"/>
</dbReference>
<keyword evidence="5" id="KW-0479">Metal-binding</keyword>
<dbReference type="Gene3D" id="3.40.50.10130">
    <property type="match status" value="1"/>
</dbReference>
<feature type="domain" description="ERCC4" evidence="15">
    <location>
        <begin position="126"/>
        <end position="424"/>
    </location>
</feature>
<protein>
    <recommendedName>
        <fullName evidence="15">ERCC4 domain-containing protein</fullName>
    </recommendedName>
</protein>
<accession>A0ABP0E3E0</accession>
<keyword evidence="13" id="KW-0469">Meiosis</keyword>
<evidence type="ECO:0000256" key="14">
    <source>
        <dbReference type="SAM" id="MobiDB-lite"/>
    </source>
</evidence>
<dbReference type="EMBL" id="CAWUON010000141">
    <property type="protein sequence ID" value="CAK7274408.1"/>
    <property type="molecule type" value="Genomic_DNA"/>
</dbReference>
<evidence type="ECO:0000256" key="11">
    <source>
        <dbReference type="ARBA" id="ARBA00023204"/>
    </source>
</evidence>
<evidence type="ECO:0000256" key="12">
    <source>
        <dbReference type="ARBA" id="ARBA00023242"/>
    </source>
</evidence>
<feature type="compositionally biased region" description="Basic and acidic residues" evidence="14">
    <location>
        <begin position="51"/>
        <end position="105"/>
    </location>
</feature>
<comment type="subcellular location">
    <subcellularLocation>
        <location evidence="2">Nucleus</location>
    </subcellularLocation>
</comment>
<comment type="caution">
    <text evidence="16">The sequence shown here is derived from an EMBL/GenBank/DDBJ whole genome shotgun (WGS) entry which is preliminary data.</text>
</comment>
<comment type="similarity">
    <text evidence="3">Belongs to the EME1/MMS4 family.</text>
</comment>
<keyword evidence="11" id="KW-0234">DNA repair</keyword>
<evidence type="ECO:0000256" key="4">
    <source>
        <dbReference type="ARBA" id="ARBA00022722"/>
    </source>
</evidence>
<keyword evidence="10" id="KW-0233">DNA recombination</keyword>
<keyword evidence="7" id="KW-0227">DNA damage</keyword>
<evidence type="ECO:0000256" key="2">
    <source>
        <dbReference type="ARBA" id="ARBA00004123"/>
    </source>
</evidence>
<feature type="region of interest" description="Disordered" evidence="14">
    <location>
        <begin position="271"/>
        <end position="305"/>
    </location>
</feature>
<evidence type="ECO:0000259" key="15">
    <source>
        <dbReference type="SMART" id="SM00891"/>
    </source>
</evidence>
<dbReference type="InterPro" id="IPR033310">
    <property type="entry name" value="Mms4/EME1/EME2"/>
</dbReference>
<dbReference type="Pfam" id="PF02732">
    <property type="entry name" value="ERCC4"/>
    <property type="match status" value="1"/>
</dbReference>
<gene>
    <name evidence="16" type="ORF">SEPCBS119000_006154</name>
</gene>
<evidence type="ECO:0000256" key="8">
    <source>
        <dbReference type="ARBA" id="ARBA00022801"/>
    </source>
</evidence>
<feature type="compositionally biased region" description="Polar residues" evidence="14">
    <location>
        <begin position="272"/>
        <end position="281"/>
    </location>
</feature>
<evidence type="ECO:0000256" key="7">
    <source>
        <dbReference type="ARBA" id="ARBA00022763"/>
    </source>
</evidence>
<evidence type="ECO:0000256" key="6">
    <source>
        <dbReference type="ARBA" id="ARBA00022759"/>
    </source>
</evidence>
<dbReference type="InterPro" id="IPR042530">
    <property type="entry name" value="EME1/EME2_C"/>
</dbReference>
<proteinExistence type="inferred from homology"/>
<sequence>MAFSDDEESEDAIAAEALLADWRKTHPEVSKELRASSYQSMASPPRKRKRIVDEKKRLRMAAEKAQRQKDKEVERERRAREKEVDKERRKIASDQAKDKKAKERAETVAFNNANKSRVDKAVAAPEMIVRLPASMSEATRDVIESMLTDADISHETWSSIPLPNVVTWQRKVSNEYLPDLGHWVPVPTRIVDEAYALVILRSEDFVNLVVAGQDDDPDAHHAAGGHNLTSHVAAMKNTFAGNTIVYLLEGLQAWRNKKRITRNRQFVAAVQRNGNEATSSTERQEGPIRPSQRLGRRGQKQAPPDIDEALVDESLLDLQMDHNYDGGDNGGTILVHETSSALDTARWIHVFTEQIATGRYRQQKETLYAAAASFCMDSGQITTGDDPQNLYALILQQVARVTEPVALGIAARFDDIPRLVRGFEEEGPLALEAIPKSRTRNGALSDRMIGPALSRRLYKVFIGRDAANTDV</sequence>
<feature type="region of interest" description="Disordered" evidence="14">
    <location>
        <begin position="28"/>
        <end position="105"/>
    </location>
</feature>
<keyword evidence="12" id="KW-0539">Nucleus</keyword>
<name>A0ABP0E3E0_9PEZI</name>
<keyword evidence="17" id="KW-1185">Reference proteome</keyword>
<dbReference type="PANTHER" id="PTHR21077:SF5">
    <property type="entry name" value="CROSSOVER JUNCTION ENDONUCLEASE MMS4"/>
    <property type="match status" value="1"/>
</dbReference>
<dbReference type="InterPro" id="IPR006166">
    <property type="entry name" value="ERCC4_domain"/>
</dbReference>
<dbReference type="SMART" id="SM00891">
    <property type="entry name" value="ERCC4"/>
    <property type="match status" value="1"/>
</dbReference>
<evidence type="ECO:0000256" key="13">
    <source>
        <dbReference type="ARBA" id="ARBA00023254"/>
    </source>
</evidence>
<reference evidence="16 17" key="1">
    <citation type="submission" date="2024-01" db="EMBL/GenBank/DDBJ databases">
        <authorList>
            <person name="Allen C."/>
            <person name="Tagirdzhanova G."/>
        </authorList>
    </citation>
    <scope>NUCLEOTIDE SEQUENCE [LARGE SCALE GENOMIC DNA]</scope>
    <source>
        <strain evidence="16 17">CBS 119000</strain>
    </source>
</reference>
<evidence type="ECO:0000256" key="3">
    <source>
        <dbReference type="ARBA" id="ARBA00005313"/>
    </source>
</evidence>
<keyword evidence="6" id="KW-0255">Endonuclease</keyword>
<evidence type="ECO:0000256" key="10">
    <source>
        <dbReference type="ARBA" id="ARBA00023172"/>
    </source>
</evidence>
<evidence type="ECO:0000313" key="16">
    <source>
        <dbReference type="EMBL" id="CAK7274408.1"/>
    </source>
</evidence>
<evidence type="ECO:0000313" key="17">
    <source>
        <dbReference type="Proteomes" id="UP001642502"/>
    </source>
</evidence>
<dbReference type="Proteomes" id="UP001642502">
    <property type="component" value="Unassembled WGS sequence"/>
</dbReference>
<dbReference type="PANTHER" id="PTHR21077">
    <property type="entry name" value="EME1 PROTEIN"/>
    <property type="match status" value="1"/>
</dbReference>
<evidence type="ECO:0000256" key="1">
    <source>
        <dbReference type="ARBA" id="ARBA00001946"/>
    </source>
</evidence>
<dbReference type="CDD" id="cd20085">
    <property type="entry name" value="XPF_nuclease_Mms4"/>
    <property type="match status" value="1"/>
</dbReference>
<evidence type="ECO:0000256" key="5">
    <source>
        <dbReference type="ARBA" id="ARBA00022723"/>
    </source>
</evidence>
<keyword evidence="9" id="KW-0460">Magnesium</keyword>
<evidence type="ECO:0000256" key="9">
    <source>
        <dbReference type="ARBA" id="ARBA00022842"/>
    </source>
</evidence>
<keyword evidence="4" id="KW-0540">Nuclease</keyword>
<dbReference type="InterPro" id="IPR047521">
    <property type="entry name" value="XPF_nuclease_EME1_ascomycetes"/>
</dbReference>
<comment type="cofactor">
    <cofactor evidence="1">
        <name>Mg(2+)</name>
        <dbReference type="ChEBI" id="CHEBI:18420"/>
    </cofactor>
</comment>
<organism evidence="16 17">
    <name type="scientific">Sporothrix epigloea</name>
    <dbReference type="NCBI Taxonomy" id="1892477"/>
    <lineage>
        <taxon>Eukaryota</taxon>
        <taxon>Fungi</taxon>
        <taxon>Dikarya</taxon>
        <taxon>Ascomycota</taxon>
        <taxon>Pezizomycotina</taxon>
        <taxon>Sordariomycetes</taxon>
        <taxon>Sordariomycetidae</taxon>
        <taxon>Ophiostomatales</taxon>
        <taxon>Ophiostomataceae</taxon>
        <taxon>Sporothrix</taxon>
    </lineage>
</organism>